<keyword evidence="3" id="KW-1185">Reference proteome</keyword>
<evidence type="ECO:0000313" key="2">
    <source>
        <dbReference type="EMBL" id="KAF6447468.1"/>
    </source>
</evidence>
<feature type="compositionally biased region" description="Low complexity" evidence="1">
    <location>
        <begin position="271"/>
        <end position="292"/>
    </location>
</feature>
<feature type="compositionally biased region" description="Basic and acidic residues" evidence="1">
    <location>
        <begin position="223"/>
        <end position="232"/>
    </location>
</feature>
<feature type="compositionally biased region" description="Low complexity" evidence="1">
    <location>
        <begin position="305"/>
        <end position="316"/>
    </location>
</feature>
<gene>
    <name evidence="2" type="ORF">HJG63_011929</name>
</gene>
<evidence type="ECO:0000313" key="3">
    <source>
        <dbReference type="Proteomes" id="UP000593571"/>
    </source>
</evidence>
<protein>
    <submittedName>
        <fullName evidence="2">Uncharacterized protein</fullName>
    </submittedName>
</protein>
<proteinExistence type="predicted"/>
<accession>A0A7J8FIC4</accession>
<sequence>MQRRMQMKATSSSVLASGKAILLRLSPYSTMGSRRTTRRRTLRTGVLERGGWGCSVPWEGSTEAGWWGVWPPSEHTVRDLHTGRGRAKSARKTVAGMLSLRNPLGGLRNQAGFWILSGKSSPNAVCLRPSNTAPQSSPLLTIQFPFFGTVKRALGGCPSHSDGPGRDSGEAPRLRGLAPTSTLALLAPRPADPSRPLQAGAEGEDAVMRLGARGSGRGAGESQLERTREVRARVGRGGRRAEGGEPSGAGRQGGPAPASLRAGSWSPPNPLTLLSPLDGGGAVARAAAGGSARNREPSRIGIPTGARARARQGGQRPSLKGGTPASEGASLGLEGQRR</sequence>
<name>A0A7J8FIC4_ROUAE</name>
<dbReference type="EMBL" id="JACASE010000007">
    <property type="protein sequence ID" value="KAF6447468.1"/>
    <property type="molecule type" value="Genomic_DNA"/>
</dbReference>
<dbReference type="AlphaFoldDB" id="A0A7J8FIC4"/>
<dbReference type="Proteomes" id="UP000593571">
    <property type="component" value="Unassembled WGS sequence"/>
</dbReference>
<reference evidence="2 3" key="1">
    <citation type="journal article" date="2020" name="Nature">
        <title>Six reference-quality genomes reveal evolution of bat adaptations.</title>
        <authorList>
            <person name="Jebb D."/>
            <person name="Huang Z."/>
            <person name="Pippel M."/>
            <person name="Hughes G.M."/>
            <person name="Lavrichenko K."/>
            <person name="Devanna P."/>
            <person name="Winkler S."/>
            <person name="Jermiin L.S."/>
            <person name="Skirmuntt E.C."/>
            <person name="Katzourakis A."/>
            <person name="Burkitt-Gray L."/>
            <person name="Ray D.A."/>
            <person name="Sullivan K.A.M."/>
            <person name="Roscito J.G."/>
            <person name="Kirilenko B.M."/>
            <person name="Davalos L.M."/>
            <person name="Corthals A.P."/>
            <person name="Power M.L."/>
            <person name="Jones G."/>
            <person name="Ransome R.D."/>
            <person name="Dechmann D.K.N."/>
            <person name="Locatelli A.G."/>
            <person name="Puechmaille S.J."/>
            <person name="Fedrigo O."/>
            <person name="Jarvis E.D."/>
            <person name="Hiller M."/>
            <person name="Vernes S.C."/>
            <person name="Myers E.W."/>
            <person name="Teeling E.C."/>
        </authorList>
    </citation>
    <scope>NUCLEOTIDE SEQUENCE [LARGE SCALE GENOMIC DNA]</scope>
    <source>
        <strain evidence="2">MRouAeg1</strain>
        <tissue evidence="2">Muscle</tissue>
    </source>
</reference>
<feature type="region of interest" description="Disordered" evidence="1">
    <location>
        <begin position="182"/>
        <end position="338"/>
    </location>
</feature>
<organism evidence="2 3">
    <name type="scientific">Rousettus aegyptiacus</name>
    <name type="common">Egyptian fruit bat</name>
    <name type="synonym">Pteropus aegyptiacus</name>
    <dbReference type="NCBI Taxonomy" id="9407"/>
    <lineage>
        <taxon>Eukaryota</taxon>
        <taxon>Metazoa</taxon>
        <taxon>Chordata</taxon>
        <taxon>Craniata</taxon>
        <taxon>Vertebrata</taxon>
        <taxon>Euteleostomi</taxon>
        <taxon>Mammalia</taxon>
        <taxon>Eutheria</taxon>
        <taxon>Laurasiatheria</taxon>
        <taxon>Chiroptera</taxon>
        <taxon>Yinpterochiroptera</taxon>
        <taxon>Pteropodoidea</taxon>
        <taxon>Pteropodidae</taxon>
        <taxon>Rousettinae</taxon>
        <taxon>Rousettus</taxon>
    </lineage>
</organism>
<comment type="caution">
    <text evidence="2">The sequence shown here is derived from an EMBL/GenBank/DDBJ whole genome shotgun (WGS) entry which is preliminary data.</text>
</comment>
<evidence type="ECO:0000256" key="1">
    <source>
        <dbReference type="SAM" id="MobiDB-lite"/>
    </source>
</evidence>